<name>A0A1I5VZU3_9RHOB</name>
<keyword evidence="2" id="KW-1185">Reference proteome</keyword>
<sequence length="55" mass="5992">MLTPLNIIFATVLAALMGGDVIQLEDIRESHVLPSGWEADRHAHASTVPKREVQG</sequence>
<dbReference type="EMBL" id="FOXA01000038">
    <property type="protein sequence ID" value="SFQ12991.1"/>
    <property type="molecule type" value="Genomic_DNA"/>
</dbReference>
<dbReference type="RefSeq" id="WP_177215296.1">
    <property type="nucleotide sequence ID" value="NZ_FOXA01000038.1"/>
</dbReference>
<protein>
    <submittedName>
        <fullName evidence="1">Uncharacterized protein</fullName>
    </submittedName>
</protein>
<dbReference type="AlphaFoldDB" id="A0A1I5VZU3"/>
<reference evidence="1 2" key="1">
    <citation type="submission" date="2016-10" db="EMBL/GenBank/DDBJ databases">
        <authorList>
            <person name="de Groot N.N."/>
        </authorList>
    </citation>
    <scope>NUCLEOTIDE SEQUENCE [LARGE SCALE GENOMIC DNA]</scope>
    <source>
        <strain evidence="1 2">DSM 19547</strain>
    </source>
</reference>
<proteinExistence type="predicted"/>
<evidence type="ECO:0000313" key="2">
    <source>
        <dbReference type="Proteomes" id="UP000199356"/>
    </source>
</evidence>
<evidence type="ECO:0000313" key="1">
    <source>
        <dbReference type="EMBL" id="SFQ12991.1"/>
    </source>
</evidence>
<dbReference type="Proteomes" id="UP000199356">
    <property type="component" value="Unassembled WGS sequence"/>
</dbReference>
<gene>
    <name evidence="1" type="ORF">SAMN04488047_1388</name>
</gene>
<accession>A0A1I5VZU3</accession>
<organism evidence="1 2">
    <name type="scientific">Tranquillimonas alkanivorans</name>
    <dbReference type="NCBI Taxonomy" id="441119"/>
    <lineage>
        <taxon>Bacteria</taxon>
        <taxon>Pseudomonadati</taxon>
        <taxon>Pseudomonadota</taxon>
        <taxon>Alphaproteobacteria</taxon>
        <taxon>Rhodobacterales</taxon>
        <taxon>Roseobacteraceae</taxon>
        <taxon>Tranquillimonas</taxon>
    </lineage>
</organism>